<organism evidence="1 2">
    <name type="scientific">Nocardioides marmoriginsengisoli</name>
    <dbReference type="NCBI Taxonomy" id="661483"/>
    <lineage>
        <taxon>Bacteria</taxon>
        <taxon>Bacillati</taxon>
        <taxon>Actinomycetota</taxon>
        <taxon>Actinomycetes</taxon>
        <taxon>Propionibacteriales</taxon>
        <taxon>Nocardioidaceae</taxon>
        <taxon>Nocardioides</taxon>
    </lineage>
</organism>
<keyword evidence="2" id="KW-1185">Reference proteome</keyword>
<evidence type="ECO:0000313" key="1">
    <source>
        <dbReference type="EMBL" id="RNL63231.1"/>
    </source>
</evidence>
<comment type="caution">
    <text evidence="1">The sequence shown here is derived from an EMBL/GenBank/DDBJ whole genome shotgun (WGS) entry which is preliminary data.</text>
</comment>
<dbReference type="InterPro" id="IPR039498">
    <property type="entry name" value="NTP_transf_5"/>
</dbReference>
<dbReference type="Pfam" id="PF14907">
    <property type="entry name" value="NTP_transf_5"/>
    <property type="match status" value="1"/>
</dbReference>
<dbReference type="Proteomes" id="UP000267128">
    <property type="component" value="Unassembled WGS sequence"/>
</dbReference>
<reference evidence="1 2" key="1">
    <citation type="submission" date="2018-11" db="EMBL/GenBank/DDBJ databases">
        <authorList>
            <person name="Li F."/>
        </authorList>
    </citation>
    <scope>NUCLEOTIDE SEQUENCE [LARGE SCALE GENOMIC DNA]</scope>
    <source>
        <strain evidence="1 2">Gsoil 097</strain>
    </source>
</reference>
<name>A0A3N0CIY4_9ACTN</name>
<dbReference type="AlphaFoldDB" id="A0A3N0CIY4"/>
<accession>A0A3N0CIY4</accession>
<dbReference type="OrthoDB" id="3773789at2"/>
<dbReference type="Gene3D" id="3.30.460.40">
    <property type="match status" value="1"/>
</dbReference>
<dbReference type="RefSeq" id="WP_123228524.1">
    <property type="nucleotide sequence ID" value="NZ_RJSE01000007.1"/>
</dbReference>
<sequence>MSPSPSAVRRVRAWVRGSLRLESGLAWIPEPATESAADLVDAVRRHRVAELVGAHPAEVGVPAPVAEEIALIRTANRRALMVQVLEIERVQRLFEQADLDCLVIKGPALAVQSAGDRTARGAGDVDLLVAPDRVAEAHHLLIANGWALRAGSEVTPGTWAWRHTLGSFNAFTYDGPGSTVDLHWRLDPTLDALPTFAEVWARREIVDLGGILVPTLARTDLLAHTSLHTAKDSWRWMRSLVDVYRLAALPSTWERAGTTEPLRRLEVSTLAVTRFVVGLPPSVPASVVRRLDQVPAAVLTRAVQAQERPVYAPVPFPGAESMRLLRYMVAASGTPRDLAHSAVSTALPVKAVVGIESRTAWTGVPLTLLYRLRRVRRRSVAWARREPGAGVVEPLVRSRG</sequence>
<gene>
    <name evidence="1" type="ORF">EFK50_16185</name>
</gene>
<evidence type="ECO:0000313" key="2">
    <source>
        <dbReference type="Proteomes" id="UP000267128"/>
    </source>
</evidence>
<protein>
    <recommendedName>
        <fullName evidence="3">Nucleotidyltransferase family protein</fullName>
    </recommendedName>
</protein>
<proteinExistence type="predicted"/>
<evidence type="ECO:0008006" key="3">
    <source>
        <dbReference type="Google" id="ProtNLM"/>
    </source>
</evidence>
<dbReference type="EMBL" id="RJSE01000007">
    <property type="protein sequence ID" value="RNL63231.1"/>
    <property type="molecule type" value="Genomic_DNA"/>
</dbReference>